<sequence length="90" mass="10741">MSFSCDRCGLCCQSVGRSDIYRDLDRGDGVCRYYDDETHLCRIYMERPLRCNVGAYYEAFLREHMSRDVYDHMNTEACRQLKRKHNDVDL</sequence>
<reference evidence="1 2" key="1">
    <citation type="journal article" date="2019" name="Int. J. Syst. Evol. Microbiol.">
        <title>The Global Catalogue of Microorganisms (GCM) 10K type strain sequencing project: providing services to taxonomists for standard genome sequencing and annotation.</title>
        <authorList>
            <consortium name="The Broad Institute Genomics Platform"/>
            <consortium name="The Broad Institute Genome Sequencing Center for Infectious Disease"/>
            <person name="Wu L."/>
            <person name="Ma J."/>
        </authorList>
    </citation>
    <scope>NUCLEOTIDE SEQUENCE [LARGE SCALE GENOMIC DNA]</scope>
    <source>
        <strain evidence="1 2">JCM 8542</strain>
    </source>
</reference>
<keyword evidence="2" id="KW-1185">Reference proteome</keyword>
<proteinExistence type="predicted"/>
<dbReference type="RefSeq" id="WP_304987443.1">
    <property type="nucleotide sequence ID" value="NZ_BAAACR010000012.1"/>
</dbReference>
<evidence type="ECO:0000313" key="2">
    <source>
        <dbReference type="Proteomes" id="UP001500399"/>
    </source>
</evidence>
<dbReference type="Proteomes" id="UP001500399">
    <property type="component" value="Unassembled WGS sequence"/>
</dbReference>
<name>A0ABN0T6D2_9FIRM</name>
<dbReference type="EMBL" id="BAAACR010000012">
    <property type="protein sequence ID" value="GAA0213447.1"/>
    <property type="molecule type" value="Genomic_DNA"/>
</dbReference>
<protein>
    <submittedName>
        <fullName evidence="1">YkgJ family cysteine cluster protein</fullName>
    </submittedName>
</protein>
<comment type="caution">
    <text evidence="1">The sequence shown here is derived from an EMBL/GenBank/DDBJ whole genome shotgun (WGS) entry which is preliminary data.</text>
</comment>
<accession>A0ABN0T6D2</accession>
<organism evidence="1 2">
    <name type="scientific">Selenomonas dianae</name>
    <dbReference type="NCBI Taxonomy" id="135079"/>
    <lineage>
        <taxon>Bacteria</taxon>
        <taxon>Bacillati</taxon>
        <taxon>Bacillota</taxon>
        <taxon>Negativicutes</taxon>
        <taxon>Selenomonadales</taxon>
        <taxon>Selenomonadaceae</taxon>
        <taxon>Selenomonas</taxon>
    </lineage>
</organism>
<evidence type="ECO:0000313" key="1">
    <source>
        <dbReference type="EMBL" id="GAA0213447.1"/>
    </source>
</evidence>
<gene>
    <name evidence="1" type="ORF">GCM10008919_15810</name>
</gene>